<dbReference type="OrthoDB" id="18781at2759"/>
<evidence type="ECO:0000313" key="1">
    <source>
        <dbReference type="EMBL" id="KNZ60013.1"/>
    </source>
</evidence>
<dbReference type="Proteomes" id="UP000037035">
    <property type="component" value="Unassembled WGS sequence"/>
</dbReference>
<organism evidence="1 2">
    <name type="scientific">Puccinia sorghi</name>
    <dbReference type="NCBI Taxonomy" id="27349"/>
    <lineage>
        <taxon>Eukaryota</taxon>
        <taxon>Fungi</taxon>
        <taxon>Dikarya</taxon>
        <taxon>Basidiomycota</taxon>
        <taxon>Pucciniomycotina</taxon>
        <taxon>Pucciniomycetes</taxon>
        <taxon>Pucciniales</taxon>
        <taxon>Pucciniaceae</taxon>
        <taxon>Puccinia</taxon>
    </lineage>
</organism>
<dbReference type="EMBL" id="LAVV01006421">
    <property type="protein sequence ID" value="KNZ60013.1"/>
    <property type="molecule type" value="Genomic_DNA"/>
</dbReference>
<sequence>MGHIDPCKKECRCHLLRALWPCTALFQPQQSAIIHSHKMSLVSYPPDPLWLIDGMKKYVILANSDMLHSAILPYEELWRRSFPNLKFVVGDDCTSICDYHAQIEEGMGGGREPFGSIHQFLSHGHQPAGGHEAPVWDPPKVGLRNYGDLQSAPFPDGAKGPDHCVLSDPQDVQVVNEAGEVRCSGEWATGDEETMDNIIAITTLELDVVIGLGFPHLLSGLIQQAGRVCQNSKELLAMLVNNMAWTNTIRAIQKSSLRPGEPRSRLICTAQDSSSPIFNVPPTRSRLFQSPIASSSAHQSPAVFTTSGLRQSELLSFASAISLPTYLDQRNSCATHP</sequence>
<reference evidence="1 2" key="1">
    <citation type="submission" date="2015-08" db="EMBL/GenBank/DDBJ databases">
        <title>Next Generation Sequencing and Analysis of the Genome of Puccinia sorghi L Schw, the Causal Agent of Maize Common Rust.</title>
        <authorList>
            <person name="Rochi L."/>
            <person name="Burguener G."/>
            <person name="Darino M."/>
            <person name="Turjanski A."/>
            <person name="Kreff E."/>
            <person name="Dieguez M.J."/>
            <person name="Sacco F."/>
        </authorList>
    </citation>
    <scope>NUCLEOTIDE SEQUENCE [LARGE SCALE GENOMIC DNA]</scope>
    <source>
        <strain evidence="1 2">RO10H11247</strain>
    </source>
</reference>
<dbReference type="VEuPathDB" id="FungiDB:VP01_1625g2"/>
<keyword evidence="2" id="KW-1185">Reference proteome</keyword>
<gene>
    <name evidence="1" type="ORF">VP01_1625g2</name>
</gene>
<accession>A0A0L6VGX7</accession>
<comment type="caution">
    <text evidence="1">The sequence shown here is derived from an EMBL/GenBank/DDBJ whole genome shotgun (WGS) entry which is preliminary data.</text>
</comment>
<name>A0A0L6VGX7_9BASI</name>
<evidence type="ECO:0000313" key="2">
    <source>
        <dbReference type="Proteomes" id="UP000037035"/>
    </source>
</evidence>
<protein>
    <submittedName>
        <fullName evidence="1">Uncharacterized protein</fullName>
    </submittedName>
</protein>
<proteinExistence type="predicted"/>
<dbReference type="AlphaFoldDB" id="A0A0L6VGX7"/>